<protein>
    <submittedName>
        <fullName evidence="1">Uncharacterized protein</fullName>
    </submittedName>
</protein>
<reference evidence="1" key="2">
    <citation type="submission" date="2023-01" db="EMBL/GenBank/DDBJ databases">
        <title>Draft genome sequence of Agaribacter marinus strain NBRC 110023.</title>
        <authorList>
            <person name="Sun Q."/>
            <person name="Mori K."/>
        </authorList>
    </citation>
    <scope>NUCLEOTIDE SEQUENCE</scope>
    <source>
        <strain evidence="1">NBRC 110023</strain>
    </source>
</reference>
<dbReference type="EMBL" id="BSOT01000005">
    <property type="protein sequence ID" value="GLR70700.1"/>
    <property type="molecule type" value="Genomic_DNA"/>
</dbReference>
<comment type="caution">
    <text evidence="1">The sequence shown here is derived from an EMBL/GenBank/DDBJ whole genome shotgun (WGS) entry which is preliminary data.</text>
</comment>
<organism evidence="1 2">
    <name type="scientific">Agaribacter marinus</name>
    <dbReference type="NCBI Taxonomy" id="1431249"/>
    <lineage>
        <taxon>Bacteria</taxon>
        <taxon>Pseudomonadati</taxon>
        <taxon>Pseudomonadota</taxon>
        <taxon>Gammaproteobacteria</taxon>
        <taxon>Alteromonadales</taxon>
        <taxon>Alteromonadaceae</taxon>
        <taxon>Agaribacter</taxon>
    </lineage>
</organism>
<reference evidence="1" key="1">
    <citation type="journal article" date="2014" name="Int. J. Syst. Evol. Microbiol.">
        <title>Complete genome sequence of Corynebacterium casei LMG S-19264T (=DSM 44701T), isolated from a smear-ripened cheese.</title>
        <authorList>
            <consortium name="US DOE Joint Genome Institute (JGI-PGF)"/>
            <person name="Walter F."/>
            <person name="Albersmeier A."/>
            <person name="Kalinowski J."/>
            <person name="Ruckert C."/>
        </authorList>
    </citation>
    <scope>NUCLEOTIDE SEQUENCE</scope>
    <source>
        <strain evidence="1">NBRC 110023</strain>
    </source>
</reference>
<keyword evidence="2" id="KW-1185">Reference proteome</keyword>
<sequence>MAFTLYINYPNTSARRVCHDVVSAPNIDNLFTVWRYLRGGSDFEVKDIFWLKNI</sequence>
<evidence type="ECO:0000313" key="2">
    <source>
        <dbReference type="Proteomes" id="UP001156601"/>
    </source>
</evidence>
<dbReference type="AlphaFoldDB" id="A0AA37WK69"/>
<proteinExistence type="predicted"/>
<name>A0AA37WK69_9ALTE</name>
<evidence type="ECO:0000313" key="1">
    <source>
        <dbReference type="EMBL" id="GLR70700.1"/>
    </source>
</evidence>
<gene>
    <name evidence="1" type="ORF">GCM10007852_16080</name>
</gene>
<accession>A0AA37WK69</accession>
<dbReference type="Proteomes" id="UP001156601">
    <property type="component" value="Unassembled WGS sequence"/>
</dbReference>